<dbReference type="GO" id="GO:0000055">
    <property type="term" value="P:ribosomal large subunit export from nucleus"/>
    <property type="evidence" value="ECO:0007669"/>
    <property type="project" value="TreeGrafter"/>
</dbReference>
<keyword evidence="7 9" id="KW-0143">Chaperone</keyword>
<dbReference type="GO" id="GO:0005654">
    <property type="term" value="C:nucleoplasm"/>
    <property type="evidence" value="ECO:0007669"/>
    <property type="project" value="UniProtKB-SubCell"/>
</dbReference>
<keyword evidence="10" id="KW-0175">Coiled coil</keyword>
<dbReference type="PIRSF" id="PIRSF010340">
    <property type="entry name" value="Midasin"/>
    <property type="match status" value="1"/>
</dbReference>
<evidence type="ECO:0000256" key="6">
    <source>
        <dbReference type="ARBA" id="ARBA00022840"/>
    </source>
</evidence>
<dbReference type="InterPro" id="IPR041190">
    <property type="entry name" value="Midasin_AAA_lid_5"/>
</dbReference>
<feature type="compositionally biased region" description="Acidic residues" evidence="11">
    <location>
        <begin position="5230"/>
        <end position="5249"/>
    </location>
</feature>
<dbReference type="FunFam" id="3.40.50.300:FF:001384">
    <property type="entry name" value="Midasin"/>
    <property type="match status" value="1"/>
</dbReference>
<feature type="region of interest" description="Disordered" evidence="11">
    <location>
        <begin position="4572"/>
        <end position="4596"/>
    </location>
</feature>
<dbReference type="PROSITE" id="PS50234">
    <property type="entry name" value="VWFA"/>
    <property type="match status" value="1"/>
</dbReference>
<feature type="compositionally biased region" description="Acidic residues" evidence="11">
    <location>
        <begin position="5179"/>
        <end position="5191"/>
    </location>
</feature>
<dbReference type="GO" id="GO:0005730">
    <property type="term" value="C:nucleolus"/>
    <property type="evidence" value="ECO:0007669"/>
    <property type="project" value="UniProtKB-SubCell"/>
</dbReference>
<evidence type="ECO:0000313" key="13">
    <source>
        <dbReference type="EMBL" id="KNC26122.1"/>
    </source>
</evidence>
<feature type="coiled-coil region" evidence="10">
    <location>
        <begin position="1710"/>
        <end position="1737"/>
    </location>
</feature>
<dbReference type="Pfam" id="PF17867">
    <property type="entry name" value="AAA_lid_7"/>
    <property type="match status" value="3"/>
</dbReference>
<feature type="coiled-coil region" evidence="10">
    <location>
        <begin position="2315"/>
        <end position="2368"/>
    </location>
</feature>
<dbReference type="PANTHER" id="PTHR48103">
    <property type="entry name" value="MIDASIN-RELATED"/>
    <property type="match status" value="1"/>
</dbReference>
<dbReference type="InterPro" id="IPR036465">
    <property type="entry name" value="vWFA_dom_sf"/>
</dbReference>
<feature type="compositionally biased region" description="Acidic residues" evidence="11">
    <location>
        <begin position="4816"/>
        <end position="4834"/>
    </location>
</feature>
<comment type="function">
    <text evidence="9">Nuclear chaperone required for maturation and nuclear export of pre-60S ribosome subunits.</text>
</comment>
<feature type="compositionally biased region" description="Acidic residues" evidence="11">
    <location>
        <begin position="4912"/>
        <end position="4935"/>
    </location>
</feature>
<dbReference type="Proteomes" id="UP000037069">
    <property type="component" value="Unassembled WGS sequence"/>
</dbReference>
<keyword evidence="14" id="KW-1185">Reference proteome</keyword>
<dbReference type="OrthoDB" id="422220at2759"/>
<dbReference type="InterPro" id="IPR011704">
    <property type="entry name" value="ATPase_dyneun-rel_AAA"/>
</dbReference>
<feature type="compositionally biased region" description="Acidic residues" evidence="11">
    <location>
        <begin position="4980"/>
        <end position="4991"/>
    </location>
</feature>
<proteinExistence type="inferred from homology"/>
<evidence type="ECO:0000256" key="7">
    <source>
        <dbReference type="ARBA" id="ARBA00023186"/>
    </source>
</evidence>
<comment type="caution">
    <text evidence="13">The sequence shown here is derived from an EMBL/GenBank/DDBJ whole genome shotgun (WGS) entry which is preliminary data.</text>
</comment>
<evidence type="ECO:0000256" key="2">
    <source>
        <dbReference type="ARBA" id="ARBA00004642"/>
    </source>
</evidence>
<dbReference type="InterPro" id="IPR002035">
    <property type="entry name" value="VWF_A"/>
</dbReference>
<dbReference type="InterPro" id="IPR040848">
    <property type="entry name" value="AAA_lid_7"/>
</dbReference>
<feature type="compositionally biased region" description="Basic and acidic residues" evidence="11">
    <location>
        <begin position="4724"/>
        <end position="4767"/>
    </location>
</feature>
<dbReference type="FunFam" id="3.40.50.410:FF:000028">
    <property type="entry name" value="Midasin"/>
    <property type="match status" value="1"/>
</dbReference>
<dbReference type="OMA" id="ILEQWHR"/>
<dbReference type="Pfam" id="PF17865">
    <property type="entry name" value="AAA_lid_5"/>
    <property type="match status" value="1"/>
</dbReference>
<feature type="compositionally biased region" description="Basic and acidic residues" evidence="11">
    <location>
        <begin position="4707"/>
        <end position="4716"/>
    </location>
</feature>
<dbReference type="InterPro" id="IPR027417">
    <property type="entry name" value="P-loop_NTPase"/>
</dbReference>
<sequence length="5629" mass="648079">MEFSVHKIKKNVQQLVSLIQTPNEKLNFLLDFLDKKSYRSSDIEFLLRCLSSSLLDETLTIPIATAFEDCLLLLITNAVGGNDFENAIEYQWKCIALAKLMHLSLCAKRFALSYFLNKPAPFSTSCDEVASKKSKTNLNDKPDAFAIIKCCFYLLKADTSFFKDLWNWSEFLLCYGEPSENESPLLKVYRNHIVAMLTNMNATTLHKLNEKLPEELLIEFYEEQESMRLLNLSDSVEDEFAESSEDTISINANSALFVTNIEGVFLPIFNRDNYDYFRTMESNQESIVRVESTRVNLRSIALGITSGKAICLSGPVGCGKTTLVEYLARMTGRIAPKKDVVVDEFNSMFNQENNQIISNVNSNNKEGICNKRKIVSSDVTNSASTNGFLRIQLGDQTDSKMLLGQYHCTDVPGEFIWLPGVLTQAVMNGYWLLLEDLDCATTDTFTVLSSLLENNYLSVPGFRDCVKITPGFQLFVTVRTHKSSSSNWSQKALFSLLEKHLYPINILPLSRNELCEVIRSKYSKLATVANRMVDVFLTFSSGDHNIADNLRQQETRDKASATETFLQLPYEEVNMTSLTSSGRLVSTRDLIKLCQRSNPSFSVTSTECAYFVFQNAVDIFCSYLPNSKEKTKLIVGIGAKLGIIQSRCEHLADEFKPEVCVDSERIKVGRAELYARTLSSSSDERNEIAMKELSTEEQSLKRLKLSNGEGKVIRHFSTKSNALSTTFSFTRLASCLLERIAVCVANAEPVLLVGETGVGKTSSVQYLAARTKHKLVVVNMNNQSDVSDLVGGFKPVDLAYVIAPLRTEFEVLFRRTFNQSKNESFLTKFSICYNQGNFSVIVKLMIKIVDNIFEKSERNELREKDMLLMPRWMALKIKLQKLNSQLSKSINISFAFIPGSLVNCIKNGDWLLLDEINLASAETLECLSTILEPDGSVVLLEKGDFTPVKRHPDFRIFSCMNPNTDIGKKDLPVGIRNRFTEFFVDEAETEADLSLLISDYLSATGIQKKSVMSIVKLYKRLKSLAKLELNDGLGNRPVYSLRTLCRSLTICAKNLCGSIERNLYESFCLSFLTQLDPQSHNVVQHLIKEALLSNAKAVLQQAIPKPGENYLNFEGYWIEKGPKELQDCSNYILTDSVKENLKDLARIISIGKLPILLQGPTSAGKTSLIDYVARRSGNHCLRINNHEHTDLQEYIGTYTTDVSGKLAFKEGILVQAMRNGYWIILDELNLASTEILEALNRVLDDNREIFIPETQTVVKAHPNFMLFATQNPPGLYGGRKTLSRAFKNRFIELHFSDIPRTELEIILEKKCLIPASYARKMVACMVDLQKNRKSTSKNTFTLRDLFRWGIRYTLADKKLLEDPKYDWNQHLVEEGYLVLSAKVRTEIELEVIDETLYKNFKKRVNLDRLFDTSGNGETSLVTKYIIDEIHNFKSRTDIVWTRNMTRMAVLTAKALQFDEPVLLVGPTGCGKTTVCQLLSTIRGVNLRILNCHMHTEGADFLGGLRPCRNNDSQQETKKIFEWADGPLIQSMEEGSYFMADEISLAEDSVLERLNCILEPERTVLLAEKCGIISENQLTEGIAKEFVVQAKPGFQFLATMNPGGDFGKKELSPALRNRFTEIWCQPSNSRDDLVEIASNCIIDQIKNTSIDRAEILKIATFIVDIVLYMKNTIEKFKFSIRDILAMANFIVTNKTLTFPEKAIFGLETTFLDALEMSLHESSEQLEKLKTQIIEYAIQQANEIIGEKFTLSELLKNKGTTVEYTSNNTFGIKPFYINTNSETNEAMLNTSKYFLFEAPTTKQNLFRLLSALSLNKPILLEGPPGVGKTSIVESLAHAIGYNIVRINLCEHTDLADLFGTDLPAEDNISNLKSEEDMKNTNLQIGSFQWRDGPLLAALKANNTWILLDELNLAPQSVLEGLNAILDHRGEVYIPELNKTFALNKQTRVFASQNPLKQGGGRKGLPQSFLNRFTKVYVQKLTTEDLLFVVEGKYKTYFDELRASFVKLLPPSHERSSKNLFDIHRSMKQNQEDLSELDMITDQNECLIPEFDLSLRLVRFSEILDNGITTMEFGYKGGPFEINLRDILFWCDLLKSPQTGFTVKHTQGFRRNFDNFLLTLYERMKLVYYQRMRCEQDKQFIRNTFESVFKCNAEYLNAISEDVGLYWTNERIYINDITIDRDTQPLHFQKPMECSPLLLETQRETLKNLVECVHVEKPVLLCGSTDTGKTKIIDTLCFISNQMCNLDNIDDSVTGSFQQIDLNRHLEEISFHVECIYLKFIQSTILHSSSTIKMISELLDSWNTYSVLRNYKCELTNKSFVSEELVNYRRRIDKLNNLIEILRKSIYCSANEKYTEELNNIRNKLNLLKLHVKNTESLNTGGCFEWVDSKIVKSLKDGQYILLEHVNLCSSAVLDRLNPVFEPSGTLMLSEKGVTGNEKAEIVKKSDNFRAFLTLDPKNGELSRAMRNRCVEIFINNQTPNMDDKRILVFHQGVRDINAINCIINIHDKISKLTEINNLTISHLTHTAFLCASYKRIGYQIKRAIYVSAMEVYVYSASTDLMGYGLNFYQNKLREIVIMESEKFTANLHQDHLKDVVLKCSSLTEIPLVNLQIVPLKVVLDNLLDASQTQEALSLLFSEFSTINMENINFEDFAKYLIYMIYEASSLNDLRYRYLQLEKCLKDYPALWELSKTLYNCLVNTDNDSILPSLPWNTKLYPRIRDYTLETSEKHGFCLSSSLILNMLIAPLPQEPVTKMSSIDVLTYSQAIAKQVLNDKLNNSFLQHYSDFLLHLQKVLKSNMYQAQLDMESYIELITALQWFNRILNLSRLNLYLNKEVNTDLLDKLILHFKWLNKNLMALVHKLLPNIYTISPELYNSQRQLLDYVSSIKHPLNVRRKMYAKHLLEFQPFSQKEEVQIFMKIQELDQLLSVIPLYGQFTPEDVCKKFAAQNSESSRRAYAIISKNYTLFDFKKTQEVSLNRNCGKLIPEELKLKLQQFLSTLTENNFNKVQLSSEDLDIIESDLNEISQLLAPTPSSETIAEKSYNMPHEIQLKTLAIREYFLIKSLIATIENTAVNSVQINCEYQEEIPFLNSTTVSLLNTCKLSYFQKYRDIWLHISSYINNMQTSEEFEDLLQYLDGGYKHFSAINRLVSNSVHRLQLESLNSHLECVRVHDCKDNIQSQNTFNGPPFINIMSNLLFVDESGAFKTVPLRDLDLWKNSLNQLCQIVWHNSMLMTPTYNVTWNNYMRSLRNAKRLLSEVKYLEMYCRSDAEKNLTNYTESFHNLIVKLKDCTADTEENISDNTSATGNQVVLYKSSLMNTLIGSIELCLIPFTPLIDPVEKNRLKNEYMADDIYILNNFKSAYDFSRISMKYKHFGEEIYEAIKRNLDILKEKQNKLKEKVALRPEKCLYGVLVRDITHFITTNCNPDVLLKLVNSVESIWDVLFGNMDSDCLSGILESCDEIIKKLSLWIANSQRFVHHTLKPYLLYYQDFLKPLQCSINQLRFGFEGLKLVLAQIKNNIIDEGNGIYVNINAKNKLHKVLKNIAEFPTSKMLDIFNVNSSKDILQNRCPVFSIINKMSRCESDYFHLLKAKVVELKNRVEISHFINQELFAEFDFAFNIINQVWQREEELRRQKQKEDESLYLTKTKCEDEDEEIQELKEIEEIFPTAIQEDFGDFIQEDTLEKVIKLNTKKPLKTKKDHIVVQENDYAFIAKNFIEILVKSSQTYYHPKPKSSDKNEQIDFVYYFKERFQVFLKIYNKYKSSINDWLDEECFSSFYFSMAIQKDALDENLSTNLKQEKPYNFYKDSNIQEIVSCGDVLNDIEKKVTEQLELYPEHATLIDIKKIIDRIRILPSTAPVVRFNTGFQILRQNVALWNEVAHKNNNLKNEEQEVAQFVQKWTRLELQFWRNCLAQTYEKVESNAYKYWFFIYNLVHEFIAEREIDSSLANITYTMKRFEEHEILDQTETSAKKCTVEAKDIINILRQFVESSCYGDFSIRMQLLLAFELYLHNCINYIANDNNNTTNAQIWQLISGIRNLQLYFDQFSKEIEEHQKSIRAPIEKKLKELVKIESYNKDLSYFSMRNNVARVHRNLNKFLKEYEQQLKEKITAVFQPKDSTAKDFNFANDKGKDLRFDSKMKYYMVDPKYFVLASKQKSNATEEVNNTDSAQTLLSKAQRLFNTSRNVVKETVTNAHYPKLIIALDSLLSQQLERCDYLRNLTVDRTKERPKQKLEAKHILQQKRKALTDLFKALSTLGVNYKTGLMELSMSTEFEDIFLPPFCIKSMLSNFKEKRLQPKLLQLNENLDVYFNKCVFKLKLLRNIMLTPLSELGPPNIERIKGYAVDMFLLVQNQRKLLASTTKVMYDNRVMLQQLKDLEDVNSKAELDESYMNFSRFRDRCDALKAVVTRIRYVFEQLKLYFLRIPTNVRRENVLFADVDGGNVFKNSVDSSAIISDCEKVLSLSKSTLERLNTDISEFVLKDRLIDYKNTYNKLYNSIHDILKHFKTNENEYLPIAKPLIDLSNNINDTIQEIFTDESKSNSECSLESIDQQLESIIHSMLLSLQKLYKKYPSKTQSDEEEKQQTKKKNDDDNEELDDQHLKKKLYGALKEDWNVMNMEKINEQLTNVLLTLKLSEPSVEKIELIKKLLSIQPLLEQFNLMAEYFLCQQLGAHKVSVKMLSIILTVFVEIGTKGFCVPQDLMQDEEGESQKDQKEGEGFGLEDGTGEKDASDKIESEDQLDDAKRPEDRKDENDKNEPNDCKEEKGIEMSDNFDAEMQDIDKQNEEEDDSGESENEEDMSKEMGETEEGADKLDDQIWGDDEEPEEQEEEKEMQEEDGKGNGDEQDAHNDLNSKNDTSKDDDGKNDPEKDGLDATNEPNEEDKRKREENDIDNMKDQEEGDQDQVNPYHNELEEPEQPEDFDLGDLNVNDDNEEDEKQQGEDNPFDIDTMKDNMQDVDETQEDQNDNDEAGDKDENKENVSDDSDSNDEDDDTSKLQNDAETPDEEKPNEEEENQENSNEEVDEQKRGQIEEETSAEEESENRNEKHEEYEQSKDQPMKEDNMQSVPEIEPKGSKDQLEAEKTDTDVQQDQNIDEQDTGEDKEGIGQAENETNDGGHQGIAETKETTTPEDNKSDANTKEKRKQGRTDEDRSMGQAEQNKIKRLKTVDKLNEENNVQNEENQDEANNDMEAEEYQHVKEPKTSDKLTLDNATEEQSKKIQPQSEEEKINENEEAAENQSELIEETEEELNNVDPQEMISEKMEKKSEKPSKSEPRNDNVTTQEQLEVDGEVIETMTVQRSDDTTAHCNKEILSDKSGHVEELSAAKTLELRRIYQEQVTSQQPIIAQNEDHETWHAISNRMSQNARDLCEQLRLILEPTKCTRLKGDYRTGRRINMKKIIPYIASQFRKDKIWLRRTKPAQRDYKITIAIDDSKSMHHNNSKVLTLEAISLVSQALTLLESGRLSVISFGEQPQILLNHNEQFDGPKLVSSLQFSQDKTKIAELLDFIRTAGLEEGSSTSDNGIFENLLLILSDGRNIFSEGKSKVRNAIKLARLQRIFLVYIIIDNPENKNSILDIQTMEMLPNNSINIKSYLEDFPFPYYVIVRDLNQLPTVLSEAMRQWFELVNSEQ</sequence>
<evidence type="ECO:0000259" key="12">
    <source>
        <dbReference type="PROSITE" id="PS50234"/>
    </source>
</evidence>
<feature type="domain" description="VWFA" evidence="12">
    <location>
        <begin position="5424"/>
        <end position="5618"/>
    </location>
</feature>
<dbReference type="FunFam" id="3.40.50.300:FF:000142">
    <property type="entry name" value="Midasin"/>
    <property type="match status" value="2"/>
</dbReference>
<dbReference type="GO" id="GO:0030687">
    <property type="term" value="C:preribosome, large subunit precursor"/>
    <property type="evidence" value="ECO:0007669"/>
    <property type="project" value="TreeGrafter"/>
</dbReference>
<dbReference type="GO" id="GO:0005524">
    <property type="term" value="F:ATP binding"/>
    <property type="evidence" value="ECO:0007669"/>
    <property type="project" value="UniProtKB-KW"/>
</dbReference>
<feature type="compositionally biased region" description="Acidic residues" evidence="11">
    <location>
        <begin position="4770"/>
        <end position="4796"/>
    </location>
</feature>
<feature type="compositionally biased region" description="Acidic residues" evidence="11">
    <location>
        <begin position="5030"/>
        <end position="5039"/>
    </location>
</feature>
<accession>A0A0L0C1I4</accession>
<feature type="compositionally biased region" description="Basic and acidic residues" evidence="11">
    <location>
        <begin position="4835"/>
        <end position="4871"/>
    </location>
</feature>
<feature type="compositionally biased region" description="Basic and acidic residues" evidence="11">
    <location>
        <begin position="4880"/>
        <end position="4896"/>
    </location>
</feature>
<dbReference type="Gene3D" id="3.40.50.300">
    <property type="entry name" value="P-loop containing nucleotide triphosphate hydrolases"/>
    <property type="match status" value="6"/>
</dbReference>
<dbReference type="InterPro" id="IPR003593">
    <property type="entry name" value="AAA+_ATPase"/>
</dbReference>
<comment type="similarity">
    <text evidence="3 9">Belongs to the midasin family.</text>
</comment>
<protein>
    <recommendedName>
        <fullName evidence="4 9">Midasin</fullName>
    </recommendedName>
</protein>
<evidence type="ECO:0000256" key="11">
    <source>
        <dbReference type="SAM" id="MobiDB-lite"/>
    </source>
</evidence>
<feature type="region of interest" description="Disordered" evidence="11">
    <location>
        <begin position="4703"/>
        <end position="5283"/>
    </location>
</feature>
<feature type="compositionally biased region" description="Basic and acidic residues" evidence="11">
    <location>
        <begin position="5257"/>
        <end position="5275"/>
    </location>
</feature>
<dbReference type="PANTHER" id="PTHR48103:SF2">
    <property type="entry name" value="MIDASIN"/>
    <property type="match status" value="1"/>
</dbReference>
<dbReference type="STRING" id="7375.A0A0L0C1I4"/>
<evidence type="ECO:0000256" key="9">
    <source>
        <dbReference type="PIRNR" id="PIRNR010340"/>
    </source>
</evidence>
<feature type="compositionally biased region" description="Acidic residues" evidence="11">
    <location>
        <begin position="4954"/>
        <end position="4971"/>
    </location>
</feature>
<gene>
    <name evidence="13" type="ORF">FF38_12214</name>
</gene>
<feature type="compositionally biased region" description="Basic and acidic residues" evidence="11">
    <location>
        <begin position="5040"/>
        <end position="5061"/>
    </location>
</feature>
<dbReference type="CDD" id="cd01460">
    <property type="entry name" value="vWA_midasin"/>
    <property type="match status" value="1"/>
</dbReference>
<dbReference type="SUPFAM" id="SSF52540">
    <property type="entry name" value="P-loop containing nucleoside triphosphate hydrolases"/>
    <property type="match status" value="6"/>
</dbReference>
<comment type="subcellular location">
    <subcellularLocation>
        <location evidence="1">Nucleus</location>
        <location evidence="1">Nucleolus</location>
    </subcellularLocation>
    <subcellularLocation>
        <location evidence="2">Nucleus</location>
        <location evidence="2">Nucleoplasm</location>
    </subcellularLocation>
</comment>
<feature type="compositionally biased region" description="Basic and acidic residues" evidence="11">
    <location>
        <begin position="5192"/>
        <end position="5206"/>
    </location>
</feature>
<keyword evidence="6 9" id="KW-0067">ATP-binding</keyword>
<reference evidence="13 14" key="1">
    <citation type="journal article" date="2015" name="Nat. Commun.">
        <title>Lucilia cuprina genome unlocks parasitic fly biology to underpin future interventions.</title>
        <authorList>
            <person name="Anstead C.A."/>
            <person name="Korhonen P.K."/>
            <person name="Young N.D."/>
            <person name="Hall R.S."/>
            <person name="Jex A.R."/>
            <person name="Murali S.C."/>
            <person name="Hughes D.S."/>
            <person name="Lee S.F."/>
            <person name="Perry T."/>
            <person name="Stroehlein A.J."/>
            <person name="Ansell B.R."/>
            <person name="Breugelmans B."/>
            <person name="Hofmann A."/>
            <person name="Qu J."/>
            <person name="Dugan S."/>
            <person name="Lee S.L."/>
            <person name="Chao H."/>
            <person name="Dinh H."/>
            <person name="Han Y."/>
            <person name="Doddapaneni H.V."/>
            <person name="Worley K.C."/>
            <person name="Muzny D.M."/>
            <person name="Ioannidis P."/>
            <person name="Waterhouse R.M."/>
            <person name="Zdobnov E.M."/>
            <person name="James P.J."/>
            <person name="Bagnall N.H."/>
            <person name="Kotze A.C."/>
            <person name="Gibbs R.A."/>
            <person name="Richards S."/>
            <person name="Batterham P."/>
            <person name="Gasser R.B."/>
        </authorList>
    </citation>
    <scope>NUCLEOTIDE SEQUENCE [LARGE SCALE GENOMIC DNA]</scope>
    <source>
        <strain evidence="13 14">LS</strain>
        <tissue evidence="13">Full body</tissue>
    </source>
</reference>
<keyword evidence="5 9" id="KW-0547">Nucleotide-binding</keyword>
<keyword evidence="8 9" id="KW-0539">Nucleus</keyword>
<evidence type="ECO:0000256" key="10">
    <source>
        <dbReference type="SAM" id="Coils"/>
    </source>
</evidence>
<dbReference type="FunFam" id="3.40.50.300:FF:000582">
    <property type="entry name" value="Midasin"/>
    <property type="match status" value="1"/>
</dbReference>
<dbReference type="EMBL" id="JRES01001012">
    <property type="protein sequence ID" value="KNC26122.1"/>
    <property type="molecule type" value="Genomic_DNA"/>
</dbReference>
<name>A0A0L0C1I4_LUCCU</name>
<dbReference type="Pfam" id="PF07728">
    <property type="entry name" value="AAA_5"/>
    <property type="match status" value="7"/>
</dbReference>
<evidence type="ECO:0000313" key="14">
    <source>
        <dbReference type="Proteomes" id="UP000037069"/>
    </source>
</evidence>
<evidence type="ECO:0000256" key="4">
    <source>
        <dbReference type="ARBA" id="ARBA00017143"/>
    </source>
</evidence>
<dbReference type="SUPFAM" id="SSF53300">
    <property type="entry name" value="vWA-like"/>
    <property type="match status" value="1"/>
</dbReference>
<dbReference type="GO" id="GO:0016887">
    <property type="term" value="F:ATP hydrolysis activity"/>
    <property type="evidence" value="ECO:0007669"/>
    <property type="project" value="InterPro"/>
</dbReference>
<evidence type="ECO:0000256" key="3">
    <source>
        <dbReference type="ARBA" id="ARBA00007188"/>
    </source>
</evidence>
<feature type="compositionally biased region" description="Basic and acidic residues" evidence="11">
    <location>
        <begin position="4797"/>
        <end position="4814"/>
    </location>
</feature>
<evidence type="ECO:0000256" key="5">
    <source>
        <dbReference type="ARBA" id="ARBA00022741"/>
    </source>
</evidence>
<dbReference type="InterPro" id="IPR012099">
    <property type="entry name" value="Midasin"/>
</dbReference>
<feature type="compositionally biased region" description="Acidic residues" evidence="11">
    <location>
        <begin position="5000"/>
        <end position="5022"/>
    </location>
</feature>
<dbReference type="SMART" id="SM00382">
    <property type="entry name" value="AAA"/>
    <property type="match status" value="5"/>
</dbReference>
<feature type="compositionally biased region" description="Basic and acidic residues" evidence="11">
    <location>
        <begin position="5068"/>
        <end position="5084"/>
    </location>
</feature>
<evidence type="ECO:0000256" key="1">
    <source>
        <dbReference type="ARBA" id="ARBA00004604"/>
    </source>
</evidence>
<dbReference type="GO" id="GO:0000027">
    <property type="term" value="P:ribosomal large subunit assembly"/>
    <property type="evidence" value="ECO:0007669"/>
    <property type="project" value="InterPro"/>
</dbReference>
<feature type="compositionally biased region" description="Basic and acidic residues" evidence="11">
    <location>
        <begin position="5121"/>
        <end position="5151"/>
    </location>
</feature>
<dbReference type="Gene3D" id="3.40.50.410">
    <property type="entry name" value="von Willebrand factor, type A domain"/>
    <property type="match status" value="1"/>
</dbReference>
<evidence type="ECO:0000256" key="8">
    <source>
        <dbReference type="ARBA" id="ARBA00023242"/>
    </source>
</evidence>
<organism evidence="13 14">
    <name type="scientific">Lucilia cuprina</name>
    <name type="common">Green bottle fly</name>
    <name type="synonym">Australian sheep blowfly</name>
    <dbReference type="NCBI Taxonomy" id="7375"/>
    <lineage>
        <taxon>Eukaryota</taxon>
        <taxon>Metazoa</taxon>
        <taxon>Ecdysozoa</taxon>
        <taxon>Arthropoda</taxon>
        <taxon>Hexapoda</taxon>
        <taxon>Insecta</taxon>
        <taxon>Pterygota</taxon>
        <taxon>Neoptera</taxon>
        <taxon>Endopterygota</taxon>
        <taxon>Diptera</taxon>
        <taxon>Brachycera</taxon>
        <taxon>Muscomorpha</taxon>
        <taxon>Oestroidea</taxon>
        <taxon>Calliphoridae</taxon>
        <taxon>Luciliinae</taxon>
        <taxon>Lucilia</taxon>
    </lineage>
</organism>